<protein>
    <submittedName>
        <fullName evidence="1">Uncharacterized protein</fullName>
    </submittedName>
</protein>
<proteinExistence type="predicted"/>
<accession>A0A8H4FEF1</accession>
<sequence>MRISVSKPFSSRICLFTRLIFSTISTQRQNVTGSLRERGSFWAELCLPSTERYQEGRGLAVSWLTISREVLVLAQCWSKRVLPLLDRQDTGALDSRRTRNSVVQGGCTPNLGFRS</sequence>
<keyword evidence="2" id="KW-1185">Reference proteome</keyword>
<reference evidence="1" key="1">
    <citation type="journal article" date="2020" name="Phytopathology">
        <title>Genome sequence and comparative analysis of Colletotrichum gloeosporioides isolated from Liriodendron leaves.</title>
        <authorList>
            <person name="Fu F.F."/>
            <person name="Hao Z."/>
            <person name="Wang P."/>
            <person name="Lu Y."/>
            <person name="Xue L.J."/>
            <person name="Wei G."/>
            <person name="Tian Y."/>
            <person name="Baishi H."/>
            <person name="Xu H."/>
            <person name="Shi J."/>
            <person name="Cheng T."/>
            <person name="Wang G."/>
            <person name="Yi Y."/>
            <person name="Chen J."/>
        </authorList>
    </citation>
    <scope>NUCLEOTIDE SEQUENCE</scope>
    <source>
        <strain evidence="1">Lc1</strain>
    </source>
</reference>
<name>A0A8H4FEF1_COLGL</name>
<dbReference type="GeneID" id="69015367"/>
<reference evidence="1" key="2">
    <citation type="submission" date="2020-03" db="EMBL/GenBank/DDBJ databases">
        <authorList>
            <person name="Fu F.-F."/>
            <person name="Chen J."/>
        </authorList>
    </citation>
    <scope>NUCLEOTIDE SEQUENCE</scope>
    <source>
        <strain evidence="1">Lc1</strain>
    </source>
</reference>
<dbReference type="Proteomes" id="UP000613401">
    <property type="component" value="Unassembled WGS sequence"/>
</dbReference>
<evidence type="ECO:0000313" key="2">
    <source>
        <dbReference type="Proteomes" id="UP000613401"/>
    </source>
</evidence>
<evidence type="ECO:0000313" key="1">
    <source>
        <dbReference type="EMBL" id="KAF3798771.1"/>
    </source>
</evidence>
<gene>
    <name evidence="1" type="ORF">GCG54_00008226</name>
</gene>
<dbReference type="RefSeq" id="XP_045257931.1">
    <property type="nucleotide sequence ID" value="XM_045408197.1"/>
</dbReference>
<dbReference type="EMBL" id="WVTB01000091">
    <property type="protein sequence ID" value="KAF3798771.1"/>
    <property type="molecule type" value="Genomic_DNA"/>
</dbReference>
<dbReference type="AlphaFoldDB" id="A0A8H4FEF1"/>
<organism evidence="1 2">
    <name type="scientific">Colletotrichum gloeosporioides</name>
    <name type="common">Anthracnose fungus</name>
    <name type="synonym">Glomerella cingulata</name>
    <dbReference type="NCBI Taxonomy" id="474922"/>
    <lineage>
        <taxon>Eukaryota</taxon>
        <taxon>Fungi</taxon>
        <taxon>Dikarya</taxon>
        <taxon>Ascomycota</taxon>
        <taxon>Pezizomycotina</taxon>
        <taxon>Sordariomycetes</taxon>
        <taxon>Hypocreomycetidae</taxon>
        <taxon>Glomerellales</taxon>
        <taxon>Glomerellaceae</taxon>
        <taxon>Colletotrichum</taxon>
        <taxon>Colletotrichum gloeosporioides species complex</taxon>
    </lineage>
</organism>
<comment type="caution">
    <text evidence="1">The sequence shown here is derived from an EMBL/GenBank/DDBJ whole genome shotgun (WGS) entry which is preliminary data.</text>
</comment>